<dbReference type="Gene3D" id="3.40.190.10">
    <property type="entry name" value="Periplasmic binding protein-like II"/>
    <property type="match status" value="1"/>
</dbReference>
<protein>
    <submittedName>
        <fullName evidence="3">Helix-turn-helix transcriptional regulator</fullName>
    </submittedName>
</protein>
<feature type="domain" description="PBP" evidence="1">
    <location>
        <begin position="110"/>
        <end position="297"/>
    </location>
</feature>
<name>A0ABU4GQT4_9CLOT</name>
<dbReference type="InterPro" id="IPR024370">
    <property type="entry name" value="PBP_domain"/>
</dbReference>
<keyword evidence="4" id="KW-1185">Reference proteome</keyword>
<gene>
    <name evidence="3" type="ORF">RZO55_20685</name>
</gene>
<dbReference type="SUPFAM" id="SSF53850">
    <property type="entry name" value="Periplasmic binding protein-like II"/>
    <property type="match status" value="1"/>
</dbReference>
<dbReference type="NCBIfam" id="TIGR01764">
    <property type="entry name" value="excise"/>
    <property type="match status" value="1"/>
</dbReference>
<evidence type="ECO:0000313" key="4">
    <source>
        <dbReference type="Proteomes" id="UP001276854"/>
    </source>
</evidence>
<proteinExistence type="predicted"/>
<evidence type="ECO:0000259" key="2">
    <source>
        <dbReference type="Pfam" id="PF12728"/>
    </source>
</evidence>
<dbReference type="Proteomes" id="UP001276854">
    <property type="component" value="Unassembled WGS sequence"/>
</dbReference>
<dbReference type="InterPro" id="IPR041657">
    <property type="entry name" value="HTH_17"/>
</dbReference>
<dbReference type="Pfam" id="PF12727">
    <property type="entry name" value="PBP_like"/>
    <property type="match status" value="1"/>
</dbReference>
<organism evidence="3 4">
    <name type="scientific">Clostridium boliviensis</name>
    <dbReference type="NCBI Taxonomy" id="318465"/>
    <lineage>
        <taxon>Bacteria</taxon>
        <taxon>Bacillati</taxon>
        <taxon>Bacillota</taxon>
        <taxon>Clostridia</taxon>
        <taxon>Eubacteriales</taxon>
        <taxon>Clostridiaceae</taxon>
        <taxon>Clostridium</taxon>
    </lineage>
</organism>
<dbReference type="Pfam" id="PF12728">
    <property type="entry name" value="HTH_17"/>
    <property type="match status" value="1"/>
</dbReference>
<dbReference type="PANTHER" id="PTHR38431">
    <property type="entry name" value="BLL2305 PROTEIN"/>
    <property type="match status" value="1"/>
</dbReference>
<sequence>MEKIYRPQEVADQLKIKKATVYELIKRGELKSSKVGKQIRISQEQLDEYLTRTSPAGQDSGLTAALPPVMDIPRFHADQASRQVDYLLHSNGLIISSQESRVVELLRSLLTRRVNSLPLLHSYMNDYNSLYSLYYGKTHMALTCLCYQQFEERISQISHFLPGTEAAVIHICTLKTGFYVQKGNPKKIKNVTDLCRPDIVFLNREKGNGLRMSLDRLLAEKKTDSPFNPDFRDESLSHMSSANAVASGLCDISMGDLSHLTAYPQLDFIPFNDASMDLVIVKSSLEEPAFSAILETINSREFKDSLLHFNGYETMHTGDILFTTP</sequence>
<dbReference type="EMBL" id="JAWONS010000290">
    <property type="protein sequence ID" value="MDW2799994.1"/>
    <property type="molecule type" value="Genomic_DNA"/>
</dbReference>
<accession>A0ABU4GQT4</accession>
<feature type="domain" description="Helix-turn-helix" evidence="2">
    <location>
        <begin position="5"/>
        <end position="52"/>
    </location>
</feature>
<dbReference type="RefSeq" id="WP_318066181.1">
    <property type="nucleotide sequence ID" value="NZ_JAWONS010000290.1"/>
</dbReference>
<dbReference type="InterPro" id="IPR010093">
    <property type="entry name" value="SinI_DNA-bd"/>
</dbReference>
<dbReference type="PANTHER" id="PTHR38431:SF1">
    <property type="entry name" value="BLL2305 PROTEIN"/>
    <property type="match status" value="1"/>
</dbReference>
<evidence type="ECO:0000259" key="1">
    <source>
        <dbReference type="Pfam" id="PF12727"/>
    </source>
</evidence>
<comment type="caution">
    <text evidence="3">The sequence shown here is derived from an EMBL/GenBank/DDBJ whole genome shotgun (WGS) entry which is preliminary data.</text>
</comment>
<evidence type="ECO:0000313" key="3">
    <source>
        <dbReference type="EMBL" id="MDW2799994.1"/>
    </source>
</evidence>
<reference evidence="3 4" key="1">
    <citation type="submission" date="2023-10" db="EMBL/GenBank/DDBJ databases">
        <title>A novel Glycoside Hydrolase 43-Like Enzyme from Clostrdium boliviensis is an Endo-xylanase, and a Candidate for Xylooligosaccharides Production from Different Xylan Substrates.</title>
        <authorList>
            <person name="Alvarez M.T."/>
            <person name="Rocabado-Villegas L.R."/>
            <person name="Salas-Veizaga D.M."/>
            <person name="Linares-Pasten J.A."/>
            <person name="Gudmundsdottir E.E."/>
            <person name="Hreggvidsson G.O."/>
            <person name="Adlercreutz P."/>
            <person name="Nordberg Karlsson E."/>
        </authorList>
    </citation>
    <scope>NUCLEOTIDE SEQUENCE [LARGE SCALE GENOMIC DNA]</scope>
    <source>
        <strain evidence="3 4">E-1</strain>
    </source>
</reference>